<protein>
    <submittedName>
        <fullName evidence="1">Uncharacterized protein</fullName>
    </submittedName>
</protein>
<sequence length="63" mass="7324">MSRAQSRDSALWRQRELHGQPPHWLMQWREVCRLDATVAMWTTSGGGCGCVEAMHRQGWLRQS</sequence>
<dbReference type="EMBL" id="SPHZ02000007">
    <property type="protein sequence ID" value="KAF0908679.1"/>
    <property type="molecule type" value="Genomic_DNA"/>
</dbReference>
<reference evidence="1 2" key="1">
    <citation type="submission" date="2019-11" db="EMBL/GenBank/DDBJ databases">
        <title>Whole genome sequence of Oryza granulata.</title>
        <authorList>
            <person name="Li W."/>
        </authorList>
    </citation>
    <scope>NUCLEOTIDE SEQUENCE [LARGE SCALE GENOMIC DNA]</scope>
    <source>
        <strain evidence="2">cv. Menghai</strain>
        <tissue evidence="1">Leaf</tissue>
    </source>
</reference>
<evidence type="ECO:0000313" key="2">
    <source>
        <dbReference type="Proteomes" id="UP000479710"/>
    </source>
</evidence>
<gene>
    <name evidence="1" type="ORF">E2562_027234</name>
</gene>
<evidence type="ECO:0000313" key="1">
    <source>
        <dbReference type="EMBL" id="KAF0908679.1"/>
    </source>
</evidence>
<accession>A0A6G1D8G5</accession>
<dbReference type="Proteomes" id="UP000479710">
    <property type="component" value="Unassembled WGS sequence"/>
</dbReference>
<comment type="caution">
    <text evidence="1">The sequence shown here is derived from an EMBL/GenBank/DDBJ whole genome shotgun (WGS) entry which is preliminary data.</text>
</comment>
<organism evidence="1 2">
    <name type="scientific">Oryza meyeriana var. granulata</name>
    <dbReference type="NCBI Taxonomy" id="110450"/>
    <lineage>
        <taxon>Eukaryota</taxon>
        <taxon>Viridiplantae</taxon>
        <taxon>Streptophyta</taxon>
        <taxon>Embryophyta</taxon>
        <taxon>Tracheophyta</taxon>
        <taxon>Spermatophyta</taxon>
        <taxon>Magnoliopsida</taxon>
        <taxon>Liliopsida</taxon>
        <taxon>Poales</taxon>
        <taxon>Poaceae</taxon>
        <taxon>BOP clade</taxon>
        <taxon>Oryzoideae</taxon>
        <taxon>Oryzeae</taxon>
        <taxon>Oryzinae</taxon>
        <taxon>Oryza</taxon>
        <taxon>Oryza meyeriana</taxon>
    </lineage>
</organism>
<keyword evidence="2" id="KW-1185">Reference proteome</keyword>
<dbReference type="AlphaFoldDB" id="A0A6G1D8G5"/>
<name>A0A6G1D8G5_9ORYZ</name>
<proteinExistence type="predicted"/>